<organism evidence="2">
    <name type="scientific">uncultured Chloroflexia bacterium</name>
    <dbReference type="NCBI Taxonomy" id="1672391"/>
    <lineage>
        <taxon>Bacteria</taxon>
        <taxon>Bacillati</taxon>
        <taxon>Chloroflexota</taxon>
        <taxon>Chloroflexia</taxon>
        <taxon>environmental samples</taxon>
    </lineage>
</organism>
<name>A0A6J4IZ32_9CHLR</name>
<dbReference type="InterPro" id="IPR028082">
    <property type="entry name" value="Peripla_BP_I"/>
</dbReference>
<dbReference type="Gene3D" id="3.40.50.2300">
    <property type="match status" value="1"/>
</dbReference>
<keyword evidence="1" id="KW-0732">Signal</keyword>
<evidence type="ECO:0000256" key="1">
    <source>
        <dbReference type="SAM" id="SignalP"/>
    </source>
</evidence>
<dbReference type="AlphaFoldDB" id="A0A6J4IZ32"/>
<sequence>MHLKSGLALRGMVPMLVLALLMAACGAPGAGGTDKAKVGFVFSQSGLVAAYGKSQRNGAQLAIDEIN</sequence>
<feature type="signal peptide" evidence="1">
    <location>
        <begin position="1"/>
        <end position="26"/>
    </location>
</feature>
<evidence type="ECO:0008006" key="3">
    <source>
        <dbReference type="Google" id="ProtNLM"/>
    </source>
</evidence>
<reference evidence="2" key="1">
    <citation type="submission" date="2020-02" db="EMBL/GenBank/DDBJ databases">
        <authorList>
            <person name="Meier V. D."/>
        </authorList>
    </citation>
    <scope>NUCLEOTIDE SEQUENCE</scope>
    <source>
        <strain evidence="2">AVDCRST_MAG93</strain>
    </source>
</reference>
<proteinExistence type="predicted"/>
<evidence type="ECO:0000313" key="2">
    <source>
        <dbReference type="EMBL" id="CAA9266079.1"/>
    </source>
</evidence>
<dbReference type="SUPFAM" id="SSF53822">
    <property type="entry name" value="Periplasmic binding protein-like I"/>
    <property type="match status" value="1"/>
</dbReference>
<feature type="non-terminal residue" evidence="2">
    <location>
        <position position="67"/>
    </location>
</feature>
<protein>
    <recommendedName>
        <fullName evidence="3">Branched-chain amino acid ABC transporter substrate-binding protein</fullName>
    </recommendedName>
</protein>
<feature type="chain" id="PRO_5026965183" description="Branched-chain amino acid ABC transporter substrate-binding protein" evidence="1">
    <location>
        <begin position="27"/>
        <end position="67"/>
    </location>
</feature>
<accession>A0A6J4IZ32</accession>
<dbReference type="EMBL" id="CADCTR010000824">
    <property type="protein sequence ID" value="CAA9266079.1"/>
    <property type="molecule type" value="Genomic_DNA"/>
</dbReference>
<dbReference type="PROSITE" id="PS51257">
    <property type="entry name" value="PROKAR_LIPOPROTEIN"/>
    <property type="match status" value="1"/>
</dbReference>
<gene>
    <name evidence="2" type="ORF">AVDCRST_MAG93-2415</name>
</gene>